<keyword evidence="1" id="KW-0812">Transmembrane</keyword>
<feature type="transmembrane region" description="Helical" evidence="1">
    <location>
        <begin position="106"/>
        <end position="125"/>
    </location>
</feature>
<accession>A0ABM7Y689</accession>
<evidence type="ECO:0000313" key="2">
    <source>
        <dbReference type="EMBL" id="BDG73549.1"/>
    </source>
</evidence>
<evidence type="ECO:0000313" key="3">
    <source>
        <dbReference type="Proteomes" id="UP000831327"/>
    </source>
</evidence>
<reference evidence="2 3" key="1">
    <citation type="journal article" date="2016" name="Microbes Environ.">
        <title>Phylogenetically diverse aerobic anoxygenic phototrophic bacteria isolated from epilithic biofilms in Tama river, Japan.</title>
        <authorList>
            <person name="Hirose S."/>
            <person name="Matsuura K."/>
            <person name="Haruta S."/>
        </authorList>
    </citation>
    <scope>NUCLEOTIDE SEQUENCE [LARGE SCALE GENOMIC DNA]</scope>
    <source>
        <strain evidence="2 3">S08</strain>
    </source>
</reference>
<keyword evidence="1" id="KW-0472">Membrane</keyword>
<dbReference type="EMBL" id="AP025637">
    <property type="protein sequence ID" value="BDG73549.1"/>
    <property type="molecule type" value="Genomic_DNA"/>
</dbReference>
<feature type="transmembrane region" description="Helical" evidence="1">
    <location>
        <begin position="12"/>
        <end position="29"/>
    </location>
</feature>
<protein>
    <recommendedName>
        <fullName evidence="4">DUF3592 domain-containing protein</fullName>
    </recommendedName>
</protein>
<sequence length="127" mass="13296">MNDPGLDALVTWLVLPASLAVMAVCLALWRARRDWVVVDGVVRTAPDPRDHGGLTEIAVTATDGTERLLRLHVPAARGRVKAGQVVRLSHPPGHPEAMQPGTPMPLLFGAVAGALMAMLGASILLGA</sequence>
<proteinExistence type="predicted"/>
<dbReference type="RefSeq" id="WP_244407770.1">
    <property type="nucleotide sequence ID" value="NZ_AP025637.1"/>
</dbReference>
<keyword evidence="1" id="KW-1133">Transmembrane helix</keyword>
<evidence type="ECO:0008006" key="4">
    <source>
        <dbReference type="Google" id="ProtNLM"/>
    </source>
</evidence>
<gene>
    <name evidence="2" type="ORF">Rmf_34780</name>
</gene>
<dbReference type="Proteomes" id="UP000831327">
    <property type="component" value="Chromosome"/>
</dbReference>
<organism evidence="2 3">
    <name type="scientific">Roseomonas fluvialis</name>
    <dbReference type="NCBI Taxonomy" id="1750527"/>
    <lineage>
        <taxon>Bacteria</taxon>
        <taxon>Pseudomonadati</taxon>
        <taxon>Pseudomonadota</taxon>
        <taxon>Alphaproteobacteria</taxon>
        <taxon>Acetobacterales</taxon>
        <taxon>Roseomonadaceae</taxon>
        <taxon>Roseomonas</taxon>
    </lineage>
</organism>
<keyword evidence="3" id="KW-1185">Reference proteome</keyword>
<name>A0ABM7Y689_9PROT</name>
<evidence type="ECO:0000256" key="1">
    <source>
        <dbReference type="SAM" id="Phobius"/>
    </source>
</evidence>